<dbReference type="RefSeq" id="WP_035106893.1">
    <property type="nucleotide sequence ID" value="NZ_CP011311.1"/>
</dbReference>
<dbReference type="Gene3D" id="3.90.1680.10">
    <property type="entry name" value="SOS response associated peptidase-like"/>
    <property type="match status" value="1"/>
</dbReference>
<dbReference type="Proteomes" id="UP000033566">
    <property type="component" value="Chromosome"/>
</dbReference>
<dbReference type="HOGENOM" id="CLU_035990_6_2_11"/>
<gene>
    <name evidence="9" type="ORF">UL81_03200</name>
</gene>
<dbReference type="GO" id="GO:0006508">
    <property type="term" value="P:proteolysis"/>
    <property type="evidence" value="ECO:0007669"/>
    <property type="project" value="UniProtKB-KW"/>
</dbReference>
<comment type="similarity">
    <text evidence="1 8">Belongs to the SOS response-associated peptidase family.</text>
</comment>
<dbReference type="OrthoDB" id="9782620at2"/>
<evidence type="ECO:0000256" key="3">
    <source>
        <dbReference type="ARBA" id="ARBA00022763"/>
    </source>
</evidence>
<keyword evidence="6" id="KW-0238">DNA-binding</keyword>
<dbReference type="InterPro" id="IPR036590">
    <property type="entry name" value="SRAP-like"/>
</dbReference>
<dbReference type="EC" id="3.4.-.-" evidence="8"/>
<dbReference type="GO" id="GO:0008233">
    <property type="term" value="F:peptidase activity"/>
    <property type="evidence" value="ECO:0007669"/>
    <property type="project" value="UniProtKB-KW"/>
</dbReference>
<keyword evidence="2 8" id="KW-0645">Protease</keyword>
<dbReference type="PATRIC" id="fig|161896.4.peg.631"/>
<dbReference type="KEGG" id="ccj:UL81_03200"/>
<evidence type="ECO:0000256" key="1">
    <source>
        <dbReference type="ARBA" id="ARBA00008136"/>
    </source>
</evidence>
<proteinExistence type="inferred from homology"/>
<sequence length="214" mass="23794">MCGRFVLFSESLLDAVGDLPGITETHAPDGLPGPRYNIAPTQMVAVVRVQESLAQVDPARWGLIPQWKKDLDGPPLFNARAETVASKPSFRAAFKNQRCLIPLDGYYEWHKDDDGGKTPHFVQHDGMLWAAGLWETGLDRLSATMVTTEATEEMAWLHGRLPLFLQPAEVRTWLEGTPDDAATLLEPSRLRGFQTRSVDKAVGNVRNDYPELIA</sequence>
<evidence type="ECO:0000256" key="7">
    <source>
        <dbReference type="ARBA" id="ARBA00023239"/>
    </source>
</evidence>
<dbReference type="GO" id="GO:0016829">
    <property type="term" value="F:lyase activity"/>
    <property type="evidence" value="ECO:0007669"/>
    <property type="project" value="UniProtKB-KW"/>
</dbReference>
<dbReference type="STRING" id="161896.UL81_03200"/>
<dbReference type="PANTHER" id="PTHR13604:SF0">
    <property type="entry name" value="ABASIC SITE PROCESSING PROTEIN HMCES"/>
    <property type="match status" value="1"/>
</dbReference>
<dbReference type="PANTHER" id="PTHR13604">
    <property type="entry name" value="DC12-RELATED"/>
    <property type="match status" value="1"/>
</dbReference>
<keyword evidence="5" id="KW-0190">Covalent protein-DNA linkage</keyword>
<evidence type="ECO:0000313" key="9">
    <source>
        <dbReference type="EMBL" id="AKE38621.1"/>
    </source>
</evidence>
<evidence type="ECO:0000256" key="2">
    <source>
        <dbReference type="ARBA" id="ARBA00022670"/>
    </source>
</evidence>
<organism evidence="9 10">
    <name type="scientific">Corynebacterium camporealensis</name>
    <dbReference type="NCBI Taxonomy" id="161896"/>
    <lineage>
        <taxon>Bacteria</taxon>
        <taxon>Bacillati</taxon>
        <taxon>Actinomycetota</taxon>
        <taxon>Actinomycetes</taxon>
        <taxon>Mycobacteriales</taxon>
        <taxon>Corynebacteriaceae</taxon>
        <taxon>Corynebacterium</taxon>
    </lineage>
</organism>
<dbReference type="SUPFAM" id="SSF143081">
    <property type="entry name" value="BB1717-like"/>
    <property type="match status" value="1"/>
</dbReference>
<evidence type="ECO:0000256" key="5">
    <source>
        <dbReference type="ARBA" id="ARBA00023124"/>
    </source>
</evidence>
<accession>A0A0F6TAH9</accession>
<evidence type="ECO:0000313" key="10">
    <source>
        <dbReference type="Proteomes" id="UP000033566"/>
    </source>
</evidence>
<name>A0A0F6TAH9_9CORY</name>
<dbReference type="GO" id="GO:0106300">
    <property type="term" value="P:protein-DNA covalent cross-linking repair"/>
    <property type="evidence" value="ECO:0007669"/>
    <property type="project" value="InterPro"/>
</dbReference>
<protein>
    <recommendedName>
        <fullName evidence="8">Abasic site processing protein</fullName>
        <ecNumber evidence="8">3.4.-.-</ecNumber>
    </recommendedName>
</protein>
<dbReference type="InterPro" id="IPR003738">
    <property type="entry name" value="SRAP"/>
</dbReference>
<keyword evidence="4 8" id="KW-0378">Hydrolase</keyword>
<reference evidence="9 10" key="1">
    <citation type="journal article" date="2015" name="Genome Announc.">
        <title>Complete Genome Sequence of Corynebacterium camporealensis DSM 44610, Isolated from the Milk of a Manchega Sheep with Subclinical Mastitis.</title>
        <authorList>
            <person name="Ruckert C."/>
            <person name="Albersmeier A."/>
            <person name="Winkler A."/>
            <person name="Tauch A."/>
        </authorList>
    </citation>
    <scope>NUCLEOTIDE SEQUENCE [LARGE SCALE GENOMIC DNA]</scope>
    <source>
        <strain evidence="9 10">DSM 44610</strain>
    </source>
</reference>
<evidence type="ECO:0000256" key="4">
    <source>
        <dbReference type="ARBA" id="ARBA00022801"/>
    </source>
</evidence>
<keyword evidence="7" id="KW-0456">Lyase</keyword>
<dbReference type="EMBL" id="CP011311">
    <property type="protein sequence ID" value="AKE38621.1"/>
    <property type="molecule type" value="Genomic_DNA"/>
</dbReference>
<dbReference type="Pfam" id="PF02586">
    <property type="entry name" value="SRAP"/>
    <property type="match status" value="1"/>
</dbReference>
<keyword evidence="3" id="KW-0227">DNA damage</keyword>
<dbReference type="GO" id="GO:0003697">
    <property type="term" value="F:single-stranded DNA binding"/>
    <property type="evidence" value="ECO:0007669"/>
    <property type="project" value="InterPro"/>
</dbReference>
<evidence type="ECO:0000256" key="8">
    <source>
        <dbReference type="RuleBase" id="RU364100"/>
    </source>
</evidence>
<dbReference type="AlphaFoldDB" id="A0A0F6TAH9"/>
<evidence type="ECO:0000256" key="6">
    <source>
        <dbReference type="ARBA" id="ARBA00023125"/>
    </source>
</evidence>
<keyword evidence="10" id="KW-1185">Reference proteome</keyword>